<comment type="caution">
    <text evidence="2">The sequence shown here is derived from an EMBL/GenBank/DDBJ whole genome shotgun (WGS) entry which is preliminary data.</text>
</comment>
<feature type="transmembrane region" description="Helical" evidence="1">
    <location>
        <begin position="43"/>
        <end position="69"/>
    </location>
</feature>
<evidence type="ECO:0000313" key="3">
    <source>
        <dbReference type="Proteomes" id="UP000033423"/>
    </source>
</evidence>
<name>A0A0F3GXN3_9BACT</name>
<keyword evidence="1" id="KW-0812">Transmembrane</keyword>
<sequence>MWKDIPFSVLTSFFAFILFFLAYNKKAGRPVTPTWKEVSVTSVMFVVLCLVRHNGIIFLFFLPLLLWLLRLIPNRWVLRFSITSLILFVFIQYIVASALSVHKHTNYNLLNVSWKIGPILALFNSKLPYYSDNYEAEALMIQKYMSVEDIKAKYTYINSGYIFFSKFSDGNVSSDDERLLNRFFIKRVADNLPIFFSERAFLIFSVFGHKHAALWGNELYKAPKDRDFINPITASLNLSPRSMGLFNTLQYLVNWSFNYAGVFSARFWIWNPLIPLVAITVVFLLYKWLPITAVSCLFVLFQVPFLFLTMQVPDFRFMYFIYMFAYMLFPLLLLELHSRKNYSGA</sequence>
<reference evidence="2 3" key="1">
    <citation type="submission" date="2015-02" db="EMBL/GenBank/DDBJ databases">
        <title>Single-cell genomics of uncultivated deep-branching MTB reveals a conserved set of magnetosome genes.</title>
        <authorList>
            <person name="Kolinko S."/>
            <person name="Richter M."/>
            <person name="Glockner F.O."/>
            <person name="Brachmann A."/>
            <person name="Schuler D."/>
        </authorList>
    </citation>
    <scope>NUCLEOTIDE SEQUENCE [LARGE SCALE GENOMIC DNA]</scope>
    <source>
        <strain evidence="2">TM-1</strain>
    </source>
</reference>
<feature type="transmembrane region" description="Helical" evidence="1">
    <location>
        <begin position="317"/>
        <end position="334"/>
    </location>
</feature>
<keyword evidence="3" id="KW-1185">Reference proteome</keyword>
<accession>A0A0F3GXN3</accession>
<keyword evidence="1" id="KW-1133">Transmembrane helix</keyword>
<dbReference type="Proteomes" id="UP000033423">
    <property type="component" value="Unassembled WGS sequence"/>
</dbReference>
<keyword evidence="1" id="KW-0472">Membrane</keyword>
<organism evidence="2 3">
    <name type="scientific">Candidatus Magnetobacterium bavaricum</name>
    <dbReference type="NCBI Taxonomy" id="29290"/>
    <lineage>
        <taxon>Bacteria</taxon>
        <taxon>Pseudomonadati</taxon>
        <taxon>Nitrospirota</taxon>
        <taxon>Thermodesulfovibrionia</taxon>
        <taxon>Thermodesulfovibrionales</taxon>
        <taxon>Candidatus Magnetobacteriaceae</taxon>
        <taxon>Candidatus Magnetobacterium</taxon>
    </lineage>
</organism>
<gene>
    <name evidence="2" type="ORF">MBAV_001051</name>
</gene>
<evidence type="ECO:0000313" key="2">
    <source>
        <dbReference type="EMBL" id="KJU86754.1"/>
    </source>
</evidence>
<proteinExistence type="predicted"/>
<feature type="transmembrane region" description="Helical" evidence="1">
    <location>
        <begin position="7"/>
        <end position="23"/>
    </location>
</feature>
<dbReference type="AlphaFoldDB" id="A0A0F3GXN3"/>
<dbReference type="EMBL" id="LACI01000468">
    <property type="protein sequence ID" value="KJU86754.1"/>
    <property type="molecule type" value="Genomic_DNA"/>
</dbReference>
<protein>
    <submittedName>
        <fullName evidence="2">Membrane protein</fullName>
    </submittedName>
</protein>
<feature type="transmembrane region" description="Helical" evidence="1">
    <location>
        <begin position="293"/>
        <end position="311"/>
    </location>
</feature>
<feature type="transmembrane region" description="Helical" evidence="1">
    <location>
        <begin position="267"/>
        <end position="286"/>
    </location>
</feature>
<evidence type="ECO:0000256" key="1">
    <source>
        <dbReference type="SAM" id="Phobius"/>
    </source>
</evidence>
<feature type="transmembrane region" description="Helical" evidence="1">
    <location>
        <begin position="76"/>
        <end position="95"/>
    </location>
</feature>